<evidence type="ECO:0000313" key="2">
    <source>
        <dbReference type="EMBL" id="SOC38960.1"/>
    </source>
</evidence>
<dbReference type="EMBL" id="OBQD01000005">
    <property type="protein sequence ID" value="SOC38960.1"/>
    <property type="molecule type" value="Genomic_DNA"/>
</dbReference>
<proteinExistence type="predicted"/>
<keyword evidence="3" id="KW-1185">Reference proteome</keyword>
<dbReference type="AlphaFoldDB" id="A0A285UAN4"/>
<evidence type="ECO:0000256" key="1">
    <source>
        <dbReference type="SAM" id="MobiDB-lite"/>
    </source>
</evidence>
<protein>
    <submittedName>
        <fullName evidence="2">Uncharacterized protein</fullName>
    </submittedName>
</protein>
<dbReference type="RefSeq" id="WP_097138690.1">
    <property type="nucleotide sequence ID" value="NZ_OBQD01000005.1"/>
</dbReference>
<dbReference type="Proteomes" id="UP000219167">
    <property type="component" value="Unassembled WGS sequence"/>
</dbReference>
<evidence type="ECO:0000313" key="3">
    <source>
        <dbReference type="Proteomes" id="UP000219167"/>
    </source>
</evidence>
<sequence>MALPTTYNTGTATVNNGSPTVTGQGTTWLTSGIQAGDFFWAAGQSVRILSVNSNTSLTLAYNWPGASRAADIYEIMLTPENVRVLASARAVLDMLTNGNISSIAGLTSAANKVPYYTGAGAAALADLTQHARAILGLSGGNGKFIRSTGANTAVMQDLIGTVSQSGGVPTGAMFEFGSNANGMYFRTADGTQICWKLAVYNATLGATTAADGVWTLPASFVDVNYLVGPRRRSNISASGVRLAAQYFGASATAETPGSALWGIYNGRSTSETFRLDLIAEGRWR</sequence>
<organism evidence="2 3">
    <name type="scientific">Rhizobium subbaraonis</name>
    <dbReference type="NCBI Taxonomy" id="908946"/>
    <lineage>
        <taxon>Bacteria</taxon>
        <taxon>Pseudomonadati</taxon>
        <taxon>Pseudomonadota</taxon>
        <taxon>Alphaproteobacteria</taxon>
        <taxon>Hyphomicrobiales</taxon>
        <taxon>Rhizobiaceae</taxon>
        <taxon>Rhizobium/Agrobacterium group</taxon>
        <taxon>Rhizobium</taxon>
    </lineage>
</organism>
<gene>
    <name evidence="2" type="ORF">SAMN05892877_105350</name>
</gene>
<name>A0A285UAN4_9HYPH</name>
<accession>A0A285UAN4</accession>
<dbReference type="OrthoDB" id="8708771at2"/>
<reference evidence="2 3" key="1">
    <citation type="submission" date="2017-08" db="EMBL/GenBank/DDBJ databases">
        <authorList>
            <person name="de Groot N.N."/>
        </authorList>
    </citation>
    <scope>NUCLEOTIDE SEQUENCE [LARGE SCALE GENOMIC DNA]</scope>
    <source>
        <strain evidence="2 3">JC85</strain>
    </source>
</reference>
<feature type="region of interest" description="Disordered" evidence="1">
    <location>
        <begin position="1"/>
        <end position="21"/>
    </location>
</feature>